<dbReference type="RefSeq" id="WP_149515895.1">
    <property type="nucleotide sequence ID" value="NZ_VDFC01000097.1"/>
</dbReference>
<sequence length="67" mass="7206">MSNSRLEDRLVADGPGGAVLVHPPAGIDPELLKRGLDHPILAGVLRHLLEREAQAVGRPVAYYEDSP</sequence>
<keyword evidence="2" id="KW-1185">Reference proteome</keyword>
<comment type="caution">
    <text evidence="1">The sequence shown here is derived from an EMBL/GenBank/DDBJ whole genome shotgun (WGS) entry which is preliminary data.</text>
</comment>
<proteinExistence type="predicted"/>
<reference evidence="1 2" key="1">
    <citation type="submission" date="2019-05" db="EMBL/GenBank/DDBJ databases">
        <authorList>
            <person name="Hariharan J."/>
            <person name="Choudoir M.J."/>
            <person name="Diebold P."/>
            <person name="Panke-Buisse K."/>
            <person name="Buckley D.H."/>
        </authorList>
    </citation>
    <scope>NUCLEOTIDE SEQUENCE [LARGE SCALE GENOMIC DNA]</scope>
    <source>
        <strain evidence="1 2">SUN51</strain>
    </source>
</reference>
<name>A0A5A9ZU92_9ACTN</name>
<dbReference type="OrthoDB" id="4261374at2"/>
<protein>
    <submittedName>
        <fullName evidence="1">Uncharacterized protein</fullName>
    </submittedName>
</protein>
<gene>
    <name evidence="1" type="ORF">FGF04_37680</name>
</gene>
<accession>A0A5A9ZU92</accession>
<dbReference type="AlphaFoldDB" id="A0A5A9ZU92"/>
<dbReference type="EMBL" id="VDFC01000097">
    <property type="protein sequence ID" value="KAA0920562.1"/>
    <property type="molecule type" value="Genomic_DNA"/>
</dbReference>
<evidence type="ECO:0000313" key="1">
    <source>
        <dbReference type="EMBL" id="KAA0920562.1"/>
    </source>
</evidence>
<organism evidence="1 2">
    <name type="scientific">Streptomyces apricus</name>
    <dbReference type="NCBI Taxonomy" id="1828112"/>
    <lineage>
        <taxon>Bacteria</taxon>
        <taxon>Bacillati</taxon>
        <taxon>Actinomycetota</taxon>
        <taxon>Actinomycetes</taxon>
        <taxon>Kitasatosporales</taxon>
        <taxon>Streptomycetaceae</taxon>
        <taxon>Streptomyces</taxon>
    </lineage>
</organism>
<evidence type="ECO:0000313" key="2">
    <source>
        <dbReference type="Proteomes" id="UP000324965"/>
    </source>
</evidence>
<dbReference type="Proteomes" id="UP000324965">
    <property type="component" value="Unassembled WGS sequence"/>
</dbReference>